<proteinExistence type="predicted"/>
<evidence type="ECO:0000256" key="7">
    <source>
        <dbReference type="ARBA" id="ARBA00023157"/>
    </source>
</evidence>
<dbReference type="InterPro" id="IPR050159">
    <property type="entry name" value="Kazal-type_SerProtInhib"/>
</dbReference>
<evidence type="ECO:0000256" key="6">
    <source>
        <dbReference type="ARBA" id="ARBA00022900"/>
    </source>
</evidence>
<evidence type="ECO:0000313" key="10">
    <source>
        <dbReference type="Ensembl" id="ENSCPGP00000022183.1"/>
    </source>
</evidence>
<dbReference type="PRINTS" id="PR00290">
    <property type="entry name" value="KAZALINHBTR"/>
</dbReference>
<protein>
    <recommendedName>
        <fullName evidence="2">Ovomucoid</fullName>
    </recommendedName>
</protein>
<dbReference type="InterPro" id="IPR036058">
    <property type="entry name" value="Kazal_dom_sf"/>
</dbReference>
<dbReference type="PROSITE" id="PS51465">
    <property type="entry name" value="KAZAL_2"/>
    <property type="match status" value="2"/>
</dbReference>
<dbReference type="PROSITE" id="PS00282">
    <property type="entry name" value="KAZAL_1"/>
    <property type="match status" value="1"/>
</dbReference>
<feature type="domain" description="Kazal-like" evidence="9">
    <location>
        <begin position="57"/>
        <end position="113"/>
    </location>
</feature>
<dbReference type="Ensembl" id="ENSCPGT00000024269.1">
    <property type="protein sequence ID" value="ENSCPGP00000022183.1"/>
    <property type="gene ID" value="ENSCPGG00000015416.1"/>
</dbReference>
<evidence type="ECO:0000259" key="9">
    <source>
        <dbReference type="PROSITE" id="PS51465"/>
    </source>
</evidence>
<evidence type="ECO:0000256" key="5">
    <source>
        <dbReference type="ARBA" id="ARBA00022737"/>
    </source>
</evidence>
<keyword evidence="7" id="KW-1015">Disulfide bond</keyword>
<dbReference type="PANTHER" id="PTHR47499:SF1">
    <property type="entry name" value="SERINE PROTEASE INHIBITOR KAZAL-TYPE 7"/>
    <property type="match status" value="1"/>
</dbReference>
<comment type="subcellular location">
    <subcellularLocation>
        <location evidence="1">Secreted</location>
    </subcellularLocation>
</comment>
<dbReference type="InterPro" id="IPR002350">
    <property type="entry name" value="Kazal_dom"/>
</dbReference>
<name>A0A8C3KDX6_9CHAR</name>
<evidence type="ECO:0000256" key="8">
    <source>
        <dbReference type="ARBA" id="ARBA00023180"/>
    </source>
</evidence>
<keyword evidence="5" id="KW-0677">Repeat</keyword>
<dbReference type="CDD" id="cd00104">
    <property type="entry name" value="KAZAL_FS"/>
    <property type="match status" value="1"/>
</dbReference>
<keyword evidence="11" id="KW-1185">Reference proteome</keyword>
<evidence type="ECO:0000256" key="2">
    <source>
        <dbReference type="ARBA" id="ARBA00019248"/>
    </source>
</evidence>
<evidence type="ECO:0000256" key="4">
    <source>
        <dbReference type="ARBA" id="ARBA00022690"/>
    </source>
</evidence>
<dbReference type="Gene3D" id="3.30.60.30">
    <property type="match status" value="2"/>
</dbReference>
<reference evidence="10" key="1">
    <citation type="submission" date="2025-08" db="UniProtKB">
        <authorList>
            <consortium name="Ensembl"/>
        </authorList>
    </citation>
    <scope>IDENTIFICATION</scope>
</reference>
<dbReference type="SUPFAM" id="SSF100895">
    <property type="entry name" value="Kazal-type serine protease inhibitors"/>
    <property type="match status" value="2"/>
</dbReference>
<keyword evidence="3" id="KW-0964">Secreted</keyword>
<dbReference type="InterPro" id="IPR001239">
    <property type="entry name" value="Prot_inh_Kazal-m"/>
</dbReference>
<dbReference type="GO" id="GO:0005576">
    <property type="term" value="C:extracellular region"/>
    <property type="evidence" value="ECO:0007669"/>
    <property type="project" value="UniProtKB-SubCell"/>
</dbReference>
<dbReference type="PANTHER" id="PTHR47499">
    <property type="entry name" value="SERINE PROTEASE INHIBITOR KAZAL-TYPE 7 SPINK7"/>
    <property type="match status" value="1"/>
</dbReference>
<dbReference type="SMART" id="SM00280">
    <property type="entry name" value="KAZAL"/>
    <property type="match status" value="2"/>
</dbReference>
<evidence type="ECO:0000256" key="1">
    <source>
        <dbReference type="ARBA" id="ARBA00004613"/>
    </source>
</evidence>
<dbReference type="FunFam" id="3.30.60.30:FF:000037">
    <property type="entry name" value="Ovomucoid"/>
    <property type="match status" value="1"/>
</dbReference>
<keyword evidence="8" id="KW-0325">Glycoprotein</keyword>
<dbReference type="AlphaFoldDB" id="A0A8C3KDX6"/>
<feature type="domain" description="Kazal-like" evidence="9">
    <location>
        <begin position="1"/>
        <end position="46"/>
    </location>
</feature>
<dbReference type="GO" id="GO:0004867">
    <property type="term" value="F:serine-type endopeptidase inhibitor activity"/>
    <property type="evidence" value="ECO:0007669"/>
    <property type="project" value="UniProtKB-KW"/>
</dbReference>
<reference evidence="10" key="2">
    <citation type="submission" date="2025-09" db="UniProtKB">
        <authorList>
            <consortium name="Ensembl"/>
        </authorList>
    </citation>
    <scope>IDENTIFICATION</scope>
</reference>
<dbReference type="Proteomes" id="UP000694419">
    <property type="component" value="Unplaced"/>
</dbReference>
<accession>A0A8C3KDX6</accession>
<evidence type="ECO:0000256" key="3">
    <source>
        <dbReference type="ARBA" id="ARBA00022525"/>
    </source>
</evidence>
<dbReference type="Pfam" id="PF00050">
    <property type="entry name" value="Kazal_1"/>
    <property type="match status" value="2"/>
</dbReference>
<sequence length="113" mass="12142">SSPPQPLTINGANIPCSLEYTPICGTNGVTYRNKCHFCNAVALLNQSRAASLRVSLEIPNIDCSQQKGSNLLCTSNYDPLCGSDGRTYGNKCHFCNAVSTSRGSLFLRHRGAC</sequence>
<evidence type="ECO:0000313" key="11">
    <source>
        <dbReference type="Proteomes" id="UP000694419"/>
    </source>
</evidence>
<keyword evidence="4" id="KW-0646">Protease inhibitor</keyword>
<keyword evidence="6" id="KW-0722">Serine protease inhibitor</keyword>
<organism evidence="10 11">
    <name type="scientific">Calidris pygmaea</name>
    <name type="common">Spoon-billed sandpiper</name>
    <dbReference type="NCBI Taxonomy" id="425635"/>
    <lineage>
        <taxon>Eukaryota</taxon>
        <taxon>Metazoa</taxon>
        <taxon>Chordata</taxon>
        <taxon>Craniata</taxon>
        <taxon>Vertebrata</taxon>
        <taxon>Euteleostomi</taxon>
        <taxon>Archelosauria</taxon>
        <taxon>Archosauria</taxon>
        <taxon>Dinosauria</taxon>
        <taxon>Saurischia</taxon>
        <taxon>Theropoda</taxon>
        <taxon>Coelurosauria</taxon>
        <taxon>Aves</taxon>
        <taxon>Neognathae</taxon>
        <taxon>Neoaves</taxon>
        <taxon>Charadriiformes</taxon>
        <taxon>Scolopacidae</taxon>
        <taxon>Calidris</taxon>
    </lineage>
</organism>